<dbReference type="EnsemblPlants" id="LPERR05G23640.1">
    <property type="protein sequence ID" value="LPERR05G23640.1"/>
    <property type="gene ID" value="LPERR05G23640"/>
</dbReference>
<evidence type="ECO:0000313" key="2">
    <source>
        <dbReference type="Proteomes" id="UP000032180"/>
    </source>
</evidence>
<dbReference type="Proteomes" id="UP000032180">
    <property type="component" value="Chromosome 5"/>
</dbReference>
<dbReference type="InterPro" id="IPR012871">
    <property type="entry name" value="DUF1668_ORYSA"/>
</dbReference>
<accession>A0A0D9WKJ0</accession>
<organism evidence="1 2">
    <name type="scientific">Leersia perrieri</name>
    <dbReference type="NCBI Taxonomy" id="77586"/>
    <lineage>
        <taxon>Eukaryota</taxon>
        <taxon>Viridiplantae</taxon>
        <taxon>Streptophyta</taxon>
        <taxon>Embryophyta</taxon>
        <taxon>Tracheophyta</taxon>
        <taxon>Spermatophyta</taxon>
        <taxon>Magnoliopsida</taxon>
        <taxon>Liliopsida</taxon>
        <taxon>Poales</taxon>
        <taxon>Poaceae</taxon>
        <taxon>BOP clade</taxon>
        <taxon>Oryzoideae</taxon>
        <taxon>Oryzeae</taxon>
        <taxon>Oryzinae</taxon>
        <taxon>Leersia</taxon>
    </lineage>
</organism>
<reference evidence="1" key="3">
    <citation type="submission" date="2015-04" db="UniProtKB">
        <authorList>
            <consortium name="EnsemblPlants"/>
        </authorList>
    </citation>
    <scope>IDENTIFICATION</scope>
</reference>
<name>A0A0D9WKJ0_9ORYZ</name>
<proteinExistence type="predicted"/>
<sequence>MAMPDRKRKRAPAAVARLVRVRLGEKRSEGPAVYMVLAHGAEEDKPTYSIVEVTAGATVSRLVHTYAGSMSFVAVGKQIVGVGEDKTSVYDPKTSTEIRVYSKQGKEGTCAFDLDAEKQWEMVHDKNLPFTGQAVPLGHHRFVASKADGGEPAVYYIEVFHPDVTGTGKKELSIVELQVASNRLVPGHLLCAMGKGSFSSSPEKLYRARIVHRTYSHKPEDQDPQVYKLLDPHAFLPHPCWPVAVLTM</sequence>
<protein>
    <submittedName>
        <fullName evidence="1">Uncharacterized protein</fullName>
    </submittedName>
</protein>
<reference evidence="2" key="2">
    <citation type="submission" date="2013-12" db="EMBL/GenBank/DDBJ databases">
        <authorList>
            <person name="Yu Y."/>
            <person name="Lee S."/>
            <person name="de Baynast K."/>
            <person name="Wissotski M."/>
            <person name="Liu L."/>
            <person name="Talag J."/>
            <person name="Goicoechea J."/>
            <person name="Angelova A."/>
            <person name="Jetty R."/>
            <person name="Kudrna D."/>
            <person name="Golser W."/>
            <person name="Rivera L."/>
            <person name="Zhang J."/>
            <person name="Wing R."/>
        </authorList>
    </citation>
    <scope>NUCLEOTIDE SEQUENCE</scope>
</reference>
<dbReference type="AlphaFoldDB" id="A0A0D9WKJ0"/>
<dbReference type="Pfam" id="PF07893">
    <property type="entry name" value="DUF1668"/>
    <property type="match status" value="1"/>
</dbReference>
<dbReference type="Gramene" id="LPERR05G23640.1">
    <property type="protein sequence ID" value="LPERR05G23640.1"/>
    <property type="gene ID" value="LPERR05G23640"/>
</dbReference>
<keyword evidence="2" id="KW-1185">Reference proteome</keyword>
<evidence type="ECO:0000313" key="1">
    <source>
        <dbReference type="EnsemblPlants" id="LPERR05G23640.1"/>
    </source>
</evidence>
<reference evidence="1 2" key="1">
    <citation type="submission" date="2012-08" db="EMBL/GenBank/DDBJ databases">
        <title>Oryza genome evolution.</title>
        <authorList>
            <person name="Wing R.A."/>
        </authorList>
    </citation>
    <scope>NUCLEOTIDE SEQUENCE</scope>
</reference>
<dbReference type="eggNOG" id="ENOG502R3BT">
    <property type="taxonomic scope" value="Eukaryota"/>
</dbReference>
<dbReference type="HOGENOM" id="CLU_041856_0_0_1"/>